<keyword evidence="3" id="KW-1185">Reference proteome</keyword>
<feature type="region of interest" description="Disordered" evidence="1">
    <location>
        <begin position="65"/>
        <end position="99"/>
    </location>
</feature>
<proteinExistence type="predicted"/>
<sequence length="99" mass="11122">MAMRGAVARLAGSAVRALETRPVTLSATRHFATIDDKERAEEKVHFKREDEKALRALLNKVKKQADAEDTKRAVRRGQTQQLAALNKPKLERTIKSQPC</sequence>
<accession>A0AAW1NTC9</accession>
<comment type="caution">
    <text evidence="2">The sequence shown here is derived from an EMBL/GenBank/DDBJ whole genome shotgun (WGS) entry which is preliminary data.</text>
</comment>
<evidence type="ECO:0000256" key="1">
    <source>
        <dbReference type="SAM" id="MobiDB-lite"/>
    </source>
</evidence>
<evidence type="ECO:0000313" key="3">
    <source>
        <dbReference type="Proteomes" id="UP001465755"/>
    </source>
</evidence>
<organism evidence="2 3">
    <name type="scientific">Symbiochloris irregularis</name>
    <dbReference type="NCBI Taxonomy" id="706552"/>
    <lineage>
        <taxon>Eukaryota</taxon>
        <taxon>Viridiplantae</taxon>
        <taxon>Chlorophyta</taxon>
        <taxon>core chlorophytes</taxon>
        <taxon>Trebouxiophyceae</taxon>
        <taxon>Trebouxiales</taxon>
        <taxon>Trebouxiaceae</taxon>
        <taxon>Symbiochloris</taxon>
    </lineage>
</organism>
<reference evidence="2 3" key="1">
    <citation type="journal article" date="2024" name="Nat. Commun.">
        <title>Phylogenomics reveals the evolutionary origins of lichenization in chlorophyte algae.</title>
        <authorList>
            <person name="Puginier C."/>
            <person name="Libourel C."/>
            <person name="Otte J."/>
            <person name="Skaloud P."/>
            <person name="Haon M."/>
            <person name="Grisel S."/>
            <person name="Petersen M."/>
            <person name="Berrin J.G."/>
            <person name="Delaux P.M."/>
            <person name="Dal Grande F."/>
            <person name="Keller J."/>
        </authorList>
    </citation>
    <scope>NUCLEOTIDE SEQUENCE [LARGE SCALE GENOMIC DNA]</scope>
    <source>
        <strain evidence="2 3">SAG 2036</strain>
    </source>
</reference>
<name>A0AAW1NTC9_9CHLO</name>
<feature type="compositionally biased region" description="Basic and acidic residues" evidence="1">
    <location>
        <begin position="88"/>
        <end position="99"/>
    </location>
</feature>
<dbReference type="EMBL" id="JALJOQ010000116">
    <property type="protein sequence ID" value="KAK9796336.1"/>
    <property type="molecule type" value="Genomic_DNA"/>
</dbReference>
<dbReference type="Proteomes" id="UP001465755">
    <property type="component" value="Unassembled WGS sequence"/>
</dbReference>
<evidence type="ECO:0000313" key="2">
    <source>
        <dbReference type="EMBL" id="KAK9796336.1"/>
    </source>
</evidence>
<dbReference type="AlphaFoldDB" id="A0AAW1NTC9"/>
<protein>
    <submittedName>
        <fullName evidence="2">Uncharacterized protein</fullName>
    </submittedName>
</protein>
<gene>
    <name evidence="2" type="ORF">WJX73_007643</name>
</gene>